<evidence type="ECO:0000313" key="2">
    <source>
        <dbReference type="Proteomes" id="UP000013996"/>
    </source>
</evidence>
<gene>
    <name evidence="1" type="ORF">LEP1GSC202_1720</name>
</gene>
<dbReference type="Proteomes" id="UP000013996">
    <property type="component" value="Unassembled WGS sequence"/>
</dbReference>
<accession>A0A5E8HGB7</accession>
<evidence type="ECO:0000313" key="1">
    <source>
        <dbReference type="EMBL" id="EOQ89036.1"/>
    </source>
</evidence>
<proteinExistence type="predicted"/>
<dbReference type="AlphaFoldDB" id="A0A5E8HGB7"/>
<organism evidence="1 2">
    <name type="scientific">Leptospira yanagawae serovar Saopaulo str. Sao Paulo = ATCC 700523</name>
    <dbReference type="NCBI Taxonomy" id="1249483"/>
    <lineage>
        <taxon>Bacteria</taxon>
        <taxon>Pseudomonadati</taxon>
        <taxon>Spirochaetota</taxon>
        <taxon>Spirochaetia</taxon>
        <taxon>Leptospirales</taxon>
        <taxon>Leptospiraceae</taxon>
        <taxon>Leptospira</taxon>
    </lineage>
</organism>
<dbReference type="EMBL" id="AOGX02000015">
    <property type="protein sequence ID" value="EOQ89036.1"/>
    <property type="molecule type" value="Genomic_DNA"/>
</dbReference>
<reference evidence="1 2" key="1">
    <citation type="submission" date="2013-04" db="EMBL/GenBank/DDBJ databases">
        <authorList>
            <person name="Harkins D.M."/>
            <person name="Durkin A.S."/>
            <person name="Brinkac L.M."/>
            <person name="Haft D.H."/>
            <person name="Selengut J.D."/>
            <person name="Sanka R."/>
            <person name="DePew J."/>
            <person name="Purushe J."/>
            <person name="Hartskeerl R.A."/>
            <person name="Ahmed A."/>
            <person name="van der Linden H."/>
            <person name="Goris M.G.A."/>
            <person name="Vinetz J.M."/>
            <person name="Sutton G.G."/>
            <person name="Nierman W.C."/>
            <person name="Fouts D.E."/>
        </authorList>
    </citation>
    <scope>NUCLEOTIDE SEQUENCE [LARGE SCALE GENOMIC DNA]</scope>
    <source>
        <strain evidence="1 2">Sao Paulo</strain>
    </source>
</reference>
<sequence length="39" mass="4432">MDIGLSISDSLQLNELKISNIAKTKTLFRNKNYSWFANG</sequence>
<name>A0A5E8HGB7_9LEPT</name>
<comment type="caution">
    <text evidence="1">The sequence shown here is derived from an EMBL/GenBank/DDBJ whole genome shotgun (WGS) entry which is preliminary data.</text>
</comment>
<protein>
    <submittedName>
        <fullName evidence="1">Uncharacterized protein</fullName>
    </submittedName>
</protein>